<evidence type="ECO:0000256" key="2">
    <source>
        <dbReference type="PROSITE-ProRule" id="PRU00335"/>
    </source>
</evidence>
<dbReference type="PRINTS" id="PR00455">
    <property type="entry name" value="HTHTETR"/>
</dbReference>
<dbReference type="PANTHER" id="PTHR43479:SF7">
    <property type="entry name" value="TETR-FAMILY TRANSCRIPTIONAL REGULATOR"/>
    <property type="match status" value="1"/>
</dbReference>
<feature type="domain" description="HTH tetR-type" evidence="3">
    <location>
        <begin position="10"/>
        <end position="70"/>
    </location>
</feature>
<evidence type="ECO:0000313" key="4">
    <source>
        <dbReference type="EMBL" id="KXT69518.1"/>
    </source>
</evidence>
<dbReference type="InterPro" id="IPR001647">
    <property type="entry name" value="HTH_TetR"/>
</dbReference>
<dbReference type="AlphaFoldDB" id="A0A139N0G9"/>
<protein>
    <submittedName>
        <fullName evidence="4">Transcriptional regulator, TetR family</fullName>
    </submittedName>
</protein>
<dbReference type="EMBL" id="LQOF01000192">
    <property type="protein sequence ID" value="KXT69518.1"/>
    <property type="molecule type" value="Genomic_DNA"/>
</dbReference>
<keyword evidence="1 2" id="KW-0238">DNA-binding</keyword>
<evidence type="ECO:0000256" key="1">
    <source>
        <dbReference type="ARBA" id="ARBA00023125"/>
    </source>
</evidence>
<sequence length="199" mass="23516">MNSYEDERILKSRQKIISSLLKLLEEKKFEEISIVSICQGAQVSRTTFYTHFTDKESVIQSFQADVSQEIFDSLQGSNTDIYHFIEQVVQIWDKHYQILKIIFSPNNQLYIDQETQVILENRLKNRILPLLSSDYETLENLDYLATFYAGAIYAVLKKWLTDDTRLSSEQLLEKFLNLFPRERFKNNKLQISLSKKIKE</sequence>
<organism evidence="4 5">
    <name type="scientific">Streptococcus gallolyticus</name>
    <dbReference type="NCBI Taxonomy" id="315405"/>
    <lineage>
        <taxon>Bacteria</taxon>
        <taxon>Bacillati</taxon>
        <taxon>Bacillota</taxon>
        <taxon>Bacilli</taxon>
        <taxon>Lactobacillales</taxon>
        <taxon>Streptococcaceae</taxon>
        <taxon>Streptococcus</taxon>
    </lineage>
</organism>
<dbReference type="InterPro" id="IPR039532">
    <property type="entry name" value="TetR_C_Firmicutes"/>
</dbReference>
<dbReference type="SUPFAM" id="SSF46689">
    <property type="entry name" value="Homeodomain-like"/>
    <property type="match status" value="1"/>
</dbReference>
<dbReference type="PROSITE" id="PS50977">
    <property type="entry name" value="HTH_TETR_2"/>
    <property type="match status" value="1"/>
</dbReference>
<dbReference type="InterPro" id="IPR050624">
    <property type="entry name" value="HTH-type_Tx_Regulator"/>
</dbReference>
<gene>
    <name evidence="4" type="ORF">SGADD02_00943</name>
</gene>
<evidence type="ECO:0000259" key="3">
    <source>
        <dbReference type="PROSITE" id="PS50977"/>
    </source>
</evidence>
<evidence type="ECO:0000313" key="5">
    <source>
        <dbReference type="Proteomes" id="UP000070198"/>
    </source>
</evidence>
<comment type="caution">
    <text evidence="4">The sequence shown here is derived from an EMBL/GenBank/DDBJ whole genome shotgun (WGS) entry which is preliminary data.</text>
</comment>
<dbReference type="PANTHER" id="PTHR43479">
    <property type="entry name" value="ACREF/ENVCD OPERON REPRESSOR-RELATED"/>
    <property type="match status" value="1"/>
</dbReference>
<dbReference type="PATRIC" id="fig|315405.11.peg.1108"/>
<dbReference type="Proteomes" id="UP000070198">
    <property type="component" value="Unassembled WGS sequence"/>
</dbReference>
<feature type="DNA-binding region" description="H-T-H motif" evidence="2">
    <location>
        <begin position="33"/>
        <end position="52"/>
    </location>
</feature>
<dbReference type="Pfam" id="PF14278">
    <property type="entry name" value="TetR_C_8"/>
    <property type="match status" value="1"/>
</dbReference>
<dbReference type="GO" id="GO:0003677">
    <property type="term" value="F:DNA binding"/>
    <property type="evidence" value="ECO:0007669"/>
    <property type="project" value="UniProtKB-UniRule"/>
</dbReference>
<dbReference type="Pfam" id="PF00440">
    <property type="entry name" value="TetR_N"/>
    <property type="match status" value="1"/>
</dbReference>
<name>A0A139N0G9_9STRE</name>
<dbReference type="RefSeq" id="WP_061458521.1">
    <property type="nucleotide sequence ID" value="NZ_KQ968746.1"/>
</dbReference>
<dbReference type="Gene3D" id="1.10.357.10">
    <property type="entry name" value="Tetracycline Repressor, domain 2"/>
    <property type="match status" value="1"/>
</dbReference>
<dbReference type="InterPro" id="IPR009057">
    <property type="entry name" value="Homeodomain-like_sf"/>
</dbReference>
<proteinExistence type="predicted"/>
<accession>A0A139N0G9</accession>
<reference evidence="4 5" key="1">
    <citation type="submission" date="2016-01" db="EMBL/GenBank/DDBJ databases">
        <title>Highly variable Streptococcus oralis are common among viridans streptococci isolated from primates.</title>
        <authorList>
            <person name="Denapaite D."/>
            <person name="Rieger M."/>
            <person name="Koendgen S."/>
            <person name="Brueckner R."/>
            <person name="Ochigava I."/>
            <person name="Kappeler P."/>
            <person name="Maetz-Rensing K."/>
            <person name="Leendertz F."/>
            <person name="Hakenbeck R."/>
        </authorList>
    </citation>
    <scope>NUCLEOTIDE SEQUENCE [LARGE SCALE GENOMIC DNA]</scope>
    <source>
        <strain evidence="4 5">DD02</strain>
    </source>
</reference>